<dbReference type="PANTHER" id="PTHR45586:SF1">
    <property type="entry name" value="LIPOPOLYSACCHARIDE ASSEMBLY PROTEIN B"/>
    <property type="match status" value="1"/>
</dbReference>
<comment type="caution">
    <text evidence="3">The sequence shown here is derived from an EMBL/GenBank/DDBJ whole genome shotgun (WGS) entry which is preliminary data.</text>
</comment>
<accession>X1HY45</accession>
<organism evidence="3">
    <name type="scientific">marine sediment metagenome</name>
    <dbReference type="NCBI Taxonomy" id="412755"/>
    <lineage>
        <taxon>unclassified sequences</taxon>
        <taxon>metagenomes</taxon>
        <taxon>ecological metagenomes</taxon>
    </lineage>
</organism>
<evidence type="ECO:0008006" key="4">
    <source>
        <dbReference type="Google" id="ProtNLM"/>
    </source>
</evidence>
<dbReference type="AlphaFoldDB" id="X1HY45"/>
<feature type="non-terminal residue" evidence="3">
    <location>
        <position position="262"/>
    </location>
</feature>
<dbReference type="Gene3D" id="1.25.40.10">
    <property type="entry name" value="Tetratricopeptide repeat domain"/>
    <property type="match status" value="2"/>
</dbReference>
<dbReference type="PROSITE" id="PS50005">
    <property type="entry name" value="TPR"/>
    <property type="match status" value="1"/>
</dbReference>
<evidence type="ECO:0000256" key="1">
    <source>
        <dbReference type="ARBA" id="ARBA00022737"/>
    </source>
</evidence>
<dbReference type="InterPro" id="IPR011717">
    <property type="entry name" value="TPR-4"/>
</dbReference>
<keyword evidence="2" id="KW-0802">TPR repeat</keyword>
<gene>
    <name evidence="3" type="ORF">S03H2_27570</name>
</gene>
<dbReference type="InterPro" id="IPR019734">
    <property type="entry name" value="TPR_rpt"/>
</dbReference>
<keyword evidence="1" id="KW-0677">Repeat</keyword>
<proteinExistence type="predicted"/>
<dbReference type="GO" id="GO:0042802">
    <property type="term" value="F:identical protein binding"/>
    <property type="evidence" value="ECO:0007669"/>
    <property type="project" value="InterPro"/>
</dbReference>
<dbReference type="InterPro" id="IPR011990">
    <property type="entry name" value="TPR-like_helical_dom_sf"/>
</dbReference>
<dbReference type="Pfam" id="PF14559">
    <property type="entry name" value="TPR_19"/>
    <property type="match status" value="1"/>
</dbReference>
<dbReference type="SMART" id="SM00028">
    <property type="entry name" value="TPR"/>
    <property type="match status" value="3"/>
</dbReference>
<evidence type="ECO:0000256" key="2">
    <source>
        <dbReference type="ARBA" id="ARBA00022803"/>
    </source>
</evidence>
<dbReference type="Pfam" id="PF07721">
    <property type="entry name" value="TPR_4"/>
    <property type="match status" value="1"/>
</dbReference>
<protein>
    <recommendedName>
        <fullName evidence="4">Tetratricopeptide repeat protein</fullName>
    </recommendedName>
</protein>
<dbReference type="PANTHER" id="PTHR45586">
    <property type="entry name" value="TPR REPEAT-CONTAINING PROTEIN PA4667"/>
    <property type="match status" value="1"/>
</dbReference>
<evidence type="ECO:0000313" key="3">
    <source>
        <dbReference type="EMBL" id="GAH50223.1"/>
    </source>
</evidence>
<sequence length="262" mass="29609">MQILQKITEDQPKISQAWVLLGELSLRRGQPGEAVDIALRGLVHNPGNRTLILLKARAEGVRSPVQRIPTLRVLLERDPSYIDAALLLARTYIEIGETEKPVTLLRKQLSMCDASDRRRYEIALAVTLYKNGNKEEAQKIFDSLYQSAPDDPRPLIAQVRLLKDDKLFSQLNQMVSHWCQNHPKDTYTPVAIAADLAATEDSQAKKIAEDLFRRILDRDPNSLPAMNALAMLLQMTGRPEEAAKLYERILKLQPDNVIVINN</sequence>
<dbReference type="InterPro" id="IPR051012">
    <property type="entry name" value="CellSynth/LPSAsmb/PSIAsmb"/>
</dbReference>
<dbReference type="Pfam" id="PF13174">
    <property type="entry name" value="TPR_6"/>
    <property type="match status" value="1"/>
</dbReference>
<name>X1HY45_9ZZZZ</name>
<dbReference type="SUPFAM" id="SSF48452">
    <property type="entry name" value="TPR-like"/>
    <property type="match status" value="2"/>
</dbReference>
<dbReference type="EMBL" id="BARU01016591">
    <property type="protein sequence ID" value="GAH50223.1"/>
    <property type="molecule type" value="Genomic_DNA"/>
</dbReference>
<reference evidence="3" key="1">
    <citation type="journal article" date="2014" name="Front. Microbiol.">
        <title>High frequency of phylogenetically diverse reductive dehalogenase-homologous genes in deep subseafloor sedimentary metagenomes.</title>
        <authorList>
            <person name="Kawai M."/>
            <person name="Futagami T."/>
            <person name="Toyoda A."/>
            <person name="Takaki Y."/>
            <person name="Nishi S."/>
            <person name="Hori S."/>
            <person name="Arai W."/>
            <person name="Tsubouchi T."/>
            <person name="Morono Y."/>
            <person name="Uchiyama I."/>
            <person name="Ito T."/>
            <person name="Fujiyama A."/>
            <person name="Inagaki F."/>
            <person name="Takami H."/>
        </authorList>
    </citation>
    <scope>NUCLEOTIDE SEQUENCE</scope>
    <source>
        <strain evidence="3">Expedition CK06-06</strain>
    </source>
</reference>